<evidence type="ECO:0000313" key="6">
    <source>
        <dbReference type="Proteomes" id="UP000253034"/>
    </source>
</evidence>
<dbReference type="SUPFAM" id="SSF52467">
    <property type="entry name" value="DHS-like NAD/FAD-binding domain"/>
    <property type="match status" value="1"/>
</dbReference>
<reference evidence="5 6" key="1">
    <citation type="submission" date="2018-07" db="EMBL/GenBank/DDBJ databases">
        <title>Genomic Encyclopedia of Type Strains, Phase IV (KMG-IV): sequencing the most valuable type-strain genomes for metagenomic binning, comparative biology and taxonomic classification.</title>
        <authorList>
            <person name="Goeker M."/>
        </authorList>
    </citation>
    <scope>NUCLEOTIDE SEQUENCE [LARGE SCALE GENOMIC DNA]</scope>
    <source>
        <strain evidence="5 6">DSM 27016</strain>
    </source>
</reference>
<proteinExistence type="inferred from homology"/>
<evidence type="ECO:0000259" key="4">
    <source>
        <dbReference type="PROSITE" id="PS51379"/>
    </source>
</evidence>
<dbReference type="SUPFAM" id="SSF54862">
    <property type="entry name" value="4Fe-4S ferredoxins"/>
    <property type="match status" value="1"/>
</dbReference>
<evidence type="ECO:0000256" key="3">
    <source>
        <dbReference type="PIRSR" id="PIRSR000089-1"/>
    </source>
</evidence>
<dbReference type="SMART" id="SM00893">
    <property type="entry name" value="ETF"/>
    <property type="match status" value="1"/>
</dbReference>
<feature type="binding site" evidence="3">
    <location>
        <position position="362"/>
    </location>
    <ligand>
        <name>FAD</name>
        <dbReference type="ChEBI" id="CHEBI:57692"/>
    </ligand>
</feature>
<accession>A0A369B4T9</accession>
<protein>
    <submittedName>
        <fullName evidence="5">Electron transfer flavoprotein alpha subunit apoprotein</fullName>
    </submittedName>
</protein>
<evidence type="ECO:0000256" key="2">
    <source>
        <dbReference type="ARBA" id="ARBA00022630"/>
    </source>
</evidence>
<comment type="cofactor">
    <cofactor evidence="3">
        <name>FAD</name>
        <dbReference type="ChEBI" id="CHEBI:57692"/>
    </cofactor>
    <text evidence="3">Binds 1 FAD per dimer.</text>
</comment>
<dbReference type="Proteomes" id="UP000253034">
    <property type="component" value="Unassembled WGS sequence"/>
</dbReference>
<evidence type="ECO:0000256" key="1">
    <source>
        <dbReference type="ARBA" id="ARBA00005817"/>
    </source>
</evidence>
<dbReference type="AlphaFoldDB" id="A0A369B4T9"/>
<feature type="binding site" evidence="3">
    <location>
        <begin position="341"/>
        <end position="348"/>
    </location>
    <ligand>
        <name>FAD</name>
        <dbReference type="ChEBI" id="CHEBI:57692"/>
    </ligand>
</feature>
<comment type="caution">
    <text evidence="5">The sequence shown here is derived from an EMBL/GenBank/DDBJ whole genome shotgun (WGS) entry which is preliminary data.</text>
</comment>
<dbReference type="InterPro" id="IPR029035">
    <property type="entry name" value="DHS-like_NAD/FAD-binding_dom"/>
</dbReference>
<feature type="binding site" evidence="3">
    <location>
        <begin position="324"/>
        <end position="328"/>
    </location>
    <ligand>
        <name>FAD</name>
        <dbReference type="ChEBI" id="CHEBI:57692"/>
    </ligand>
</feature>
<dbReference type="InterPro" id="IPR001308">
    <property type="entry name" value="ETF_a/FixB"/>
</dbReference>
<dbReference type="Pfam" id="PF00766">
    <property type="entry name" value="ETF_alpha"/>
    <property type="match status" value="1"/>
</dbReference>
<dbReference type="PROSITE" id="PS51379">
    <property type="entry name" value="4FE4S_FER_2"/>
    <property type="match status" value="2"/>
</dbReference>
<keyword evidence="2" id="KW-0285">Flavoprotein</keyword>
<dbReference type="Gene3D" id="3.40.50.620">
    <property type="entry name" value="HUPs"/>
    <property type="match status" value="1"/>
</dbReference>
<dbReference type="InterPro" id="IPR017896">
    <property type="entry name" value="4Fe4S_Fe-S-bd"/>
</dbReference>
<feature type="binding site" evidence="3">
    <location>
        <begin position="310"/>
        <end position="311"/>
    </location>
    <ligand>
        <name>FAD</name>
        <dbReference type="ChEBI" id="CHEBI:57692"/>
    </ligand>
</feature>
<dbReference type="Pfam" id="PF01012">
    <property type="entry name" value="ETF"/>
    <property type="match status" value="1"/>
</dbReference>
<keyword evidence="3" id="KW-0274">FAD</keyword>
<dbReference type="PIRSF" id="PIRSF000089">
    <property type="entry name" value="Electra_flavoP_a"/>
    <property type="match status" value="1"/>
</dbReference>
<sequence>MNSIRILHDKCTKCGICIKKCLYNAIDLTDNKIEVNGNCNYCGSCREACRHGAISIERAGVLQANDITAFKGVWVFAEQKSGVLGSAVIELLGEGGRLAEALGVELSAVLVGHNVGPMVEALSAYGADRVYIVDNPRLENYNDELYSAVVCDIISRYMPEIFLIASTSIGCSLAPRMASRLGTGLTADCVSLDIDIESRRLIQTRPAFGGNLMASIICPYHRPQMCTIKPRVMKAVSPDYLRRAEVIAPRVVIPGAVNASVIDIIKDAGQRVNLSEADIIVSAGRGMEEPRNLEMIYELAGVLGASVGGSRAIVDAGWLDYRCQIGQTGKTVRPKVYFACGISGAIQHLAGITASKLIVAINSDPDAPIFKVSHLGIVGDVKKIIPAFINEFNKGGGL</sequence>
<keyword evidence="6" id="KW-1185">Reference proteome</keyword>
<dbReference type="InterPro" id="IPR014731">
    <property type="entry name" value="ETF_asu_C"/>
</dbReference>
<feature type="domain" description="4Fe-4S ferredoxin-type" evidence="4">
    <location>
        <begin position="32"/>
        <end position="59"/>
    </location>
</feature>
<dbReference type="GO" id="GO:0009055">
    <property type="term" value="F:electron transfer activity"/>
    <property type="evidence" value="ECO:0007669"/>
    <property type="project" value="InterPro"/>
</dbReference>
<evidence type="ECO:0000313" key="5">
    <source>
        <dbReference type="EMBL" id="RCX16315.1"/>
    </source>
</evidence>
<dbReference type="PANTHER" id="PTHR43153">
    <property type="entry name" value="ELECTRON TRANSFER FLAVOPROTEIN ALPHA"/>
    <property type="match status" value="1"/>
</dbReference>
<dbReference type="InterPro" id="IPR033947">
    <property type="entry name" value="ETF_alpha_N"/>
</dbReference>
<name>A0A369B4T9_9FIRM</name>
<dbReference type="OrthoDB" id="9770286at2"/>
<dbReference type="GO" id="GO:0050660">
    <property type="term" value="F:flavin adenine dinucleotide binding"/>
    <property type="evidence" value="ECO:0007669"/>
    <property type="project" value="InterPro"/>
</dbReference>
<feature type="domain" description="4Fe-4S ferredoxin-type" evidence="4">
    <location>
        <begin position="2"/>
        <end position="31"/>
    </location>
</feature>
<dbReference type="Gene3D" id="3.30.70.20">
    <property type="match status" value="1"/>
</dbReference>
<dbReference type="InterPro" id="IPR014729">
    <property type="entry name" value="Rossmann-like_a/b/a_fold"/>
</dbReference>
<dbReference type="SUPFAM" id="SSF52402">
    <property type="entry name" value="Adenine nucleotide alpha hydrolases-like"/>
    <property type="match status" value="1"/>
</dbReference>
<feature type="binding site" evidence="3">
    <location>
        <position position="285"/>
    </location>
    <ligand>
        <name>FAD</name>
        <dbReference type="ChEBI" id="CHEBI:57692"/>
    </ligand>
</feature>
<gene>
    <name evidence="5" type="ORF">DFR58_11159</name>
</gene>
<dbReference type="EMBL" id="QPJT01000011">
    <property type="protein sequence ID" value="RCX16315.1"/>
    <property type="molecule type" value="Genomic_DNA"/>
</dbReference>
<dbReference type="CDD" id="cd01715">
    <property type="entry name" value="ETF_alpha"/>
    <property type="match status" value="1"/>
</dbReference>
<dbReference type="GO" id="GO:0033539">
    <property type="term" value="P:fatty acid beta-oxidation using acyl-CoA dehydrogenase"/>
    <property type="evidence" value="ECO:0007669"/>
    <property type="project" value="TreeGrafter"/>
</dbReference>
<dbReference type="InterPro" id="IPR014730">
    <property type="entry name" value="ETF_a/b_N"/>
</dbReference>
<dbReference type="PANTHER" id="PTHR43153:SF1">
    <property type="entry name" value="ELECTRON TRANSFER FLAVOPROTEIN SUBUNIT ALPHA, MITOCHONDRIAL"/>
    <property type="match status" value="1"/>
</dbReference>
<organism evidence="5 6">
    <name type="scientific">Anaerobacterium chartisolvens</name>
    <dbReference type="NCBI Taxonomy" id="1297424"/>
    <lineage>
        <taxon>Bacteria</taxon>
        <taxon>Bacillati</taxon>
        <taxon>Bacillota</taxon>
        <taxon>Clostridia</taxon>
        <taxon>Eubacteriales</taxon>
        <taxon>Oscillospiraceae</taxon>
        <taxon>Anaerobacterium</taxon>
    </lineage>
</organism>
<comment type="similarity">
    <text evidence="1">Belongs to the ETF alpha-subunit/FixB family.</text>
</comment>
<dbReference type="Gene3D" id="3.40.50.1220">
    <property type="entry name" value="TPP-binding domain"/>
    <property type="match status" value="1"/>
</dbReference>